<dbReference type="InterPro" id="IPR016181">
    <property type="entry name" value="Acyl_CoA_acyltransferase"/>
</dbReference>
<keyword evidence="2" id="KW-0808">Transferase</keyword>
<dbReference type="Pfam" id="PF02388">
    <property type="entry name" value="FemAB"/>
    <property type="match status" value="1"/>
</dbReference>
<dbReference type="PROSITE" id="PS51191">
    <property type="entry name" value="FEMABX"/>
    <property type="match status" value="1"/>
</dbReference>
<dbReference type="InterPro" id="IPR003447">
    <property type="entry name" value="FEMABX"/>
</dbReference>
<dbReference type="GO" id="GO:0071555">
    <property type="term" value="P:cell wall organization"/>
    <property type="evidence" value="ECO:0007669"/>
    <property type="project" value="UniProtKB-KW"/>
</dbReference>
<gene>
    <name evidence="7" type="ORF">UU93_C0001G0055</name>
</gene>
<dbReference type="PANTHER" id="PTHR36174:SF1">
    <property type="entry name" value="LIPID II:GLYCINE GLYCYLTRANSFERASE"/>
    <property type="match status" value="1"/>
</dbReference>
<evidence type="ECO:0000256" key="6">
    <source>
        <dbReference type="ARBA" id="ARBA00023316"/>
    </source>
</evidence>
<dbReference type="SUPFAM" id="SSF55729">
    <property type="entry name" value="Acyl-CoA N-acyltransferases (Nat)"/>
    <property type="match status" value="1"/>
</dbReference>
<comment type="similarity">
    <text evidence="1">Belongs to the FemABX family.</text>
</comment>
<evidence type="ECO:0000256" key="2">
    <source>
        <dbReference type="ARBA" id="ARBA00022679"/>
    </source>
</evidence>
<keyword evidence="4" id="KW-0573">Peptidoglycan synthesis</keyword>
<dbReference type="STRING" id="1618356.UU93_C0001G0055"/>
<dbReference type="Proteomes" id="UP000034160">
    <property type="component" value="Unassembled WGS sequence"/>
</dbReference>
<dbReference type="GO" id="GO:0016755">
    <property type="term" value="F:aminoacyltransferase activity"/>
    <property type="evidence" value="ECO:0007669"/>
    <property type="project" value="InterPro"/>
</dbReference>
<evidence type="ECO:0000313" key="8">
    <source>
        <dbReference type="Proteomes" id="UP000034160"/>
    </source>
</evidence>
<dbReference type="EMBL" id="LCCN01000001">
    <property type="protein sequence ID" value="KKS33224.1"/>
    <property type="molecule type" value="Genomic_DNA"/>
</dbReference>
<evidence type="ECO:0000256" key="4">
    <source>
        <dbReference type="ARBA" id="ARBA00022984"/>
    </source>
</evidence>
<comment type="caution">
    <text evidence="7">The sequence shown here is derived from an EMBL/GenBank/DDBJ whole genome shotgun (WGS) entry which is preliminary data.</text>
</comment>
<evidence type="ECO:0000256" key="3">
    <source>
        <dbReference type="ARBA" id="ARBA00022960"/>
    </source>
</evidence>
<keyword evidence="5" id="KW-0012">Acyltransferase</keyword>
<dbReference type="InterPro" id="IPR050644">
    <property type="entry name" value="PG_Glycine_Bridge_Synth"/>
</dbReference>
<dbReference type="PANTHER" id="PTHR36174">
    <property type="entry name" value="LIPID II:GLYCINE GLYCYLTRANSFERASE"/>
    <property type="match status" value="1"/>
</dbReference>
<accession>A0A0G0Y962</accession>
<reference evidence="7 8" key="1">
    <citation type="journal article" date="2015" name="Nature">
        <title>rRNA introns, odd ribosomes, and small enigmatic genomes across a large radiation of phyla.</title>
        <authorList>
            <person name="Brown C.T."/>
            <person name="Hug L.A."/>
            <person name="Thomas B.C."/>
            <person name="Sharon I."/>
            <person name="Castelle C.J."/>
            <person name="Singh A."/>
            <person name="Wilkins M.J."/>
            <person name="Williams K.H."/>
            <person name="Banfield J.F."/>
        </authorList>
    </citation>
    <scope>NUCLEOTIDE SEQUENCE [LARGE SCALE GENOMIC DNA]</scope>
</reference>
<organism evidence="7 8">
    <name type="scientific">Candidatus Amesbacteria bacterium GW2011_GWA2_42_12</name>
    <dbReference type="NCBI Taxonomy" id="1618356"/>
    <lineage>
        <taxon>Bacteria</taxon>
        <taxon>Candidatus Amesiibacteriota</taxon>
    </lineage>
</organism>
<evidence type="ECO:0000256" key="1">
    <source>
        <dbReference type="ARBA" id="ARBA00009943"/>
    </source>
</evidence>
<name>A0A0G0Y962_9BACT</name>
<dbReference type="AlphaFoldDB" id="A0A0G0Y962"/>
<dbReference type="GO" id="GO:0009252">
    <property type="term" value="P:peptidoglycan biosynthetic process"/>
    <property type="evidence" value="ECO:0007669"/>
    <property type="project" value="UniProtKB-KW"/>
</dbReference>
<sequence length="293" mass="34305">MADIRQSAAYARYIAKLGWKVLQILNPPAGWAGPKPQINVFVRKLWIFGAIAKIQRVNFSLPWKKINKILKENRVWMCKIEPINITSFNPPLNLRGGNPKGEGDILREHHFFLDNWPMLATKTLRVDLTPTKEKILGQFKKDCRYILKKYSVFSIQYSVNKFEMFYKIWKKSAKRKSLWIPPVKDYLSLLKSFDKNCFCITIDDQAGAVILVHDSVAYYYYAGATGEGTKQNLPYLIVWKAMQEAKKRKCKIWDFEGIYDERWPNKGWKGFSHFKKSFGGYEVEFPGSFTKWF</sequence>
<keyword evidence="3" id="KW-0133">Cell shape</keyword>
<dbReference type="Gene3D" id="3.40.630.30">
    <property type="match status" value="1"/>
</dbReference>
<dbReference type="GO" id="GO:0008360">
    <property type="term" value="P:regulation of cell shape"/>
    <property type="evidence" value="ECO:0007669"/>
    <property type="project" value="UniProtKB-KW"/>
</dbReference>
<protein>
    <submittedName>
        <fullName evidence="7">Pentaglycine interpeptide bridge formation protein</fullName>
    </submittedName>
</protein>
<proteinExistence type="inferred from homology"/>
<keyword evidence="6" id="KW-0961">Cell wall biogenesis/degradation</keyword>
<evidence type="ECO:0000256" key="5">
    <source>
        <dbReference type="ARBA" id="ARBA00023315"/>
    </source>
</evidence>
<evidence type="ECO:0000313" key="7">
    <source>
        <dbReference type="EMBL" id="KKS33224.1"/>
    </source>
</evidence>